<reference evidence="1" key="1">
    <citation type="submission" date="2020-05" db="EMBL/GenBank/DDBJ databases">
        <authorList>
            <person name="Chiriac C."/>
            <person name="Salcher M."/>
            <person name="Ghai R."/>
            <person name="Kavagutti S V."/>
        </authorList>
    </citation>
    <scope>NUCLEOTIDE SEQUENCE</scope>
</reference>
<organism evidence="1">
    <name type="scientific">freshwater metagenome</name>
    <dbReference type="NCBI Taxonomy" id="449393"/>
    <lineage>
        <taxon>unclassified sequences</taxon>
        <taxon>metagenomes</taxon>
        <taxon>ecological metagenomes</taxon>
    </lineage>
</organism>
<sequence>MLLPKKTVFRYRSRISSFVRTFSSLKASMIWRILYRPSRSSPARYSIFTTCWVMVEAP</sequence>
<evidence type="ECO:0000313" key="1">
    <source>
        <dbReference type="EMBL" id="CAB4592676.1"/>
    </source>
</evidence>
<dbReference type="EMBL" id="CAEZTS010000196">
    <property type="protein sequence ID" value="CAB4592676.1"/>
    <property type="molecule type" value="Genomic_DNA"/>
</dbReference>
<protein>
    <submittedName>
        <fullName evidence="1">Unannotated protein</fullName>
    </submittedName>
</protein>
<dbReference type="AlphaFoldDB" id="A0A6J6FUE7"/>
<name>A0A6J6FUE7_9ZZZZ</name>
<accession>A0A6J6FUE7</accession>
<proteinExistence type="predicted"/>
<gene>
    <name evidence="1" type="ORF">UFOPK1722_01722</name>
</gene>